<keyword evidence="5" id="KW-0804">Transcription</keyword>
<evidence type="ECO:0000256" key="7">
    <source>
        <dbReference type="PROSITE-ProRule" id="PRU01091"/>
    </source>
</evidence>
<dbReference type="InterPro" id="IPR001867">
    <property type="entry name" value="OmpR/PhoB-type_DNA-bd"/>
</dbReference>
<accession>A0A2T0TF35</accession>
<reference evidence="10 11" key="1">
    <citation type="submission" date="2018-03" db="EMBL/GenBank/DDBJ databases">
        <title>Genomic Encyclopedia of Archaeal and Bacterial Type Strains, Phase II (KMG-II): from individual species to whole genera.</title>
        <authorList>
            <person name="Goeker M."/>
        </authorList>
    </citation>
    <scope>NUCLEOTIDE SEQUENCE [LARGE SCALE GENOMIC DNA]</scope>
    <source>
        <strain evidence="10 11">DSM 28354</strain>
    </source>
</reference>
<dbReference type="AlphaFoldDB" id="A0A2T0TF35"/>
<gene>
    <name evidence="10" type="ORF">CLV58_103230</name>
</gene>
<keyword evidence="1 6" id="KW-0597">Phosphoprotein</keyword>
<dbReference type="Gene3D" id="3.40.50.2300">
    <property type="match status" value="1"/>
</dbReference>
<feature type="modified residue" description="4-aspartylphosphate" evidence="6">
    <location>
        <position position="62"/>
    </location>
</feature>
<evidence type="ECO:0000256" key="5">
    <source>
        <dbReference type="ARBA" id="ARBA00023163"/>
    </source>
</evidence>
<dbReference type="Proteomes" id="UP000238375">
    <property type="component" value="Unassembled WGS sequence"/>
</dbReference>
<feature type="domain" description="OmpR/PhoB-type" evidence="9">
    <location>
        <begin position="135"/>
        <end position="235"/>
    </location>
</feature>
<dbReference type="InterPro" id="IPR011006">
    <property type="entry name" value="CheY-like_superfamily"/>
</dbReference>
<protein>
    <submittedName>
        <fullName evidence="10">DNA-binding response OmpR family regulator</fullName>
    </submittedName>
</protein>
<evidence type="ECO:0000313" key="11">
    <source>
        <dbReference type="Proteomes" id="UP000238375"/>
    </source>
</evidence>
<keyword evidence="2" id="KW-0902">Two-component regulatory system</keyword>
<dbReference type="GO" id="GO:0005829">
    <property type="term" value="C:cytosol"/>
    <property type="evidence" value="ECO:0007669"/>
    <property type="project" value="TreeGrafter"/>
</dbReference>
<comment type="caution">
    <text evidence="10">The sequence shown here is derived from an EMBL/GenBank/DDBJ whole genome shotgun (WGS) entry which is preliminary data.</text>
</comment>
<dbReference type="InterPro" id="IPR001789">
    <property type="entry name" value="Sig_transdc_resp-reg_receiver"/>
</dbReference>
<dbReference type="CDD" id="cd00383">
    <property type="entry name" value="trans_reg_C"/>
    <property type="match status" value="1"/>
</dbReference>
<feature type="domain" description="Response regulatory" evidence="8">
    <location>
        <begin position="13"/>
        <end position="127"/>
    </location>
</feature>
<dbReference type="GO" id="GO:0032993">
    <property type="term" value="C:protein-DNA complex"/>
    <property type="evidence" value="ECO:0007669"/>
    <property type="project" value="TreeGrafter"/>
</dbReference>
<evidence type="ECO:0000259" key="9">
    <source>
        <dbReference type="PROSITE" id="PS51755"/>
    </source>
</evidence>
<dbReference type="PANTHER" id="PTHR48111">
    <property type="entry name" value="REGULATOR OF RPOS"/>
    <property type="match status" value="1"/>
</dbReference>
<proteinExistence type="predicted"/>
<keyword evidence="11" id="KW-1185">Reference proteome</keyword>
<evidence type="ECO:0000256" key="1">
    <source>
        <dbReference type="ARBA" id="ARBA00022553"/>
    </source>
</evidence>
<dbReference type="InterPro" id="IPR039420">
    <property type="entry name" value="WalR-like"/>
</dbReference>
<evidence type="ECO:0000256" key="3">
    <source>
        <dbReference type="ARBA" id="ARBA00023015"/>
    </source>
</evidence>
<dbReference type="GO" id="GO:0000156">
    <property type="term" value="F:phosphorelay response regulator activity"/>
    <property type="evidence" value="ECO:0007669"/>
    <property type="project" value="TreeGrafter"/>
</dbReference>
<dbReference type="Gene3D" id="6.10.250.690">
    <property type="match status" value="1"/>
</dbReference>
<sequence length="238" mass="26687">MKQAVSSGSTRMKLLLVEDEPLLSQSVCQYLNEEGYLVTTAGTYQEASQKINDYDYECVVVDLMLPDGQGLDLVRTLKQRKSPAGIIIVTAKDALADKLTGLELGADDYLTKPFHLPELNARLRAVLRRRLFGGQEQWQVGELTLWPGQQRVSVQGEDVKLTGKEYELLLFLATNAERILSKTAIVEHVWGDAMDVADSHEFLYTHVKNLRRKLTAAGCPDYVQTRYGMGYLFSVKNA</sequence>
<dbReference type="Pfam" id="PF00072">
    <property type="entry name" value="Response_reg"/>
    <property type="match status" value="1"/>
</dbReference>
<feature type="DNA-binding region" description="OmpR/PhoB-type" evidence="7">
    <location>
        <begin position="135"/>
        <end position="235"/>
    </location>
</feature>
<dbReference type="PROSITE" id="PS50110">
    <property type="entry name" value="RESPONSE_REGULATORY"/>
    <property type="match status" value="1"/>
</dbReference>
<dbReference type="EMBL" id="PVTE01000003">
    <property type="protein sequence ID" value="PRY44261.1"/>
    <property type="molecule type" value="Genomic_DNA"/>
</dbReference>
<dbReference type="Gene3D" id="1.10.10.10">
    <property type="entry name" value="Winged helix-like DNA-binding domain superfamily/Winged helix DNA-binding domain"/>
    <property type="match status" value="1"/>
</dbReference>
<organism evidence="10 11">
    <name type="scientific">Spirosoma oryzae</name>
    <dbReference type="NCBI Taxonomy" id="1469603"/>
    <lineage>
        <taxon>Bacteria</taxon>
        <taxon>Pseudomonadati</taxon>
        <taxon>Bacteroidota</taxon>
        <taxon>Cytophagia</taxon>
        <taxon>Cytophagales</taxon>
        <taxon>Cytophagaceae</taxon>
        <taxon>Spirosoma</taxon>
    </lineage>
</organism>
<dbReference type="SUPFAM" id="SSF52172">
    <property type="entry name" value="CheY-like"/>
    <property type="match status" value="1"/>
</dbReference>
<dbReference type="PANTHER" id="PTHR48111:SF22">
    <property type="entry name" value="REGULATOR OF RPOS"/>
    <property type="match status" value="1"/>
</dbReference>
<dbReference type="SMART" id="SM00862">
    <property type="entry name" value="Trans_reg_C"/>
    <property type="match status" value="1"/>
</dbReference>
<dbReference type="PROSITE" id="PS51755">
    <property type="entry name" value="OMPR_PHOB"/>
    <property type="match status" value="1"/>
</dbReference>
<dbReference type="Pfam" id="PF00486">
    <property type="entry name" value="Trans_reg_C"/>
    <property type="match status" value="1"/>
</dbReference>
<dbReference type="GO" id="GO:0000976">
    <property type="term" value="F:transcription cis-regulatory region binding"/>
    <property type="evidence" value="ECO:0007669"/>
    <property type="project" value="TreeGrafter"/>
</dbReference>
<evidence type="ECO:0000313" key="10">
    <source>
        <dbReference type="EMBL" id="PRY44261.1"/>
    </source>
</evidence>
<dbReference type="GO" id="GO:0006355">
    <property type="term" value="P:regulation of DNA-templated transcription"/>
    <property type="evidence" value="ECO:0007669"/>
    <property type="project" value="InterPro"/>
</dbReference>
<evidence type="ECO:0000259" key="8">
    <source>
        <dbReference type="PROSITE" id="PS50110"/>
    </source>
</evidence>
<dbReference type="InterPro" id="IPR036388">
    <property type="entry name" value="WH-like_DNA-bd_sf"/>
</dbReference>
<name>A0A2T0TF35_9BACT</name>
<dbReference type="SMART" id="SM00448">
    <property type="entry name" value="REC"/>
    <property type="match status" value="1"/>
</dbReference>
<evidence type="ECO:0000256" key="4">
    <source>
        <dbReference type="ARBA" id="ARBA00023125"/>
    </source>
</evidence>
<keyword evidence="3" id="KW-0805">Transcription regulation</keyword>
<evidence type="ECO:0000256" key="2">
    <source>
        <dbReference type="ARBA" id="ARBA00023012"/>
    </source>
</evidence>
<keyword evidence="4 7" id="KW-0238">DNA-binding</keyword>
<evidence type="ECO:0000256" key="6">
    <source>
        <dbReference type="PROSITE-ProRule" id="PRU00169"/>
    </source>
</evidence>